<feature type="transmembrane region" description="Helical" evidence="1">
    <location>
        <begin position="123"/>
        <end position="141"/>
    </location>
</feature>
<dbReference type="OrthoDB" id="3539663at2"/>
<dbReference type="AlphaFoldDB" id="A0A4R0JZS8"/>
<evidence type="ECO:0000256" key="1">
    <source>
        <dbReference type="SAM" id="Phobius"/>
    </source>
</evidence>
<reference evidence="2 3" key="1">
    <citation type="submission" date="2019-02" db="EMBL/GenBank/DDBJ databases">
        <title>Kribbella capetownensis sp. nov. and Kribbella speibonae sp. nov., isolated from soil.</title>
        <authorList>
            <person name="Curtis S.M."/>
            <person name="Norton I."/>
            <person name="Everest G.J."/>
            <person name="Meyers P.R."/>
        </authorList>
    </citation>
    <scope>NUCLEOTIDE SEQUENCE [LARGE SCALE GENOMIC DNA]</scope>
    <source>
        <strain evidence="2 3">YM53</strain>
    </source>
</reference>
<organism evidence="2 3">
    <name type="scientific">Kribbella capetownensis</name>
    <dbReference type="NCBI Taxonomy" id="1572659"/>
    <lineage>
        <taxon>Bacteria</taxon>
        <taxon>Bacillati</taxon>
        <taxon>Actinomycetota</taxon>
        <taxon>Actinomycetes</taxon>
        <taxon>Propionibacteriales</taxon>
        <taxon>Kribbellaceae</taxon>
        <taxon>Kribbella</taxon>
    </lineage>
</organism>
<keyword evidence="1" id="KW-0812">Transmembrane</keyword>
<keyword evidence="3" id="KW-1185">Reference proteome</keyword>
<feature type="transmembrane region" description="Helical" evidence="1">
    <location>
        <begin position="153"/>
        <end position="182"/>
    </location>
</feature>
<sequence length="202" mass="21303">MTRPGMVAAGLLVAYGIVRLIDGVDGSHGPGLAWTVGHLLFLAGMLLFAVVLVLARGELIRRRGVGAVAVVVGLLGVAAFVRVILVDLMVGFRAEDRAGMSRISDEYDRWPGNLGIYEPLSTIGPALFLVGLLALAVLLVLDRRLPIWSPILLAAGFAVITVNLDLMPLGGLLLAAAFALAVRPTPTIDAVPTPDLGNRRDR</sequence>
<gene>
    <name evidence="2" type="ORF">E0H75_05150</name>
</gene>
<comment type="caution">
    <text evidence="2">The sequence shown here is derived from an EMBL/GenBank/DDBJ whole genome shotgun (WGS) entry which is preliminary data.</text>
</comment>
<accession>A0A4R0JZS8</accession>
<keyword evidence="1" id="KW-0472">Membrane</keyword>
<protein>
    <submittedName>
        <fullName evidence="2">Uncharacterized protein</fullName>
    </submittedName>
</protein>
<dbReference type="EMBL" id="SJKD01000001">
    <property type="protein sequence ID" value="TCC53113.1"/>
    <property type="molecule type" value="Genomic_DNA"/>
</dbReference>
<feature type="transmembrane region" description="Helical" evidence="1">
    <location>
        <begin position="33"/>
        <end position="55"/>
    </location>
</feature>
<name>A0A4R0JZS8_9ACTN</name>
<evidence type="ECO:0000313" key="3">
    <source>
        <dbReference type="Proteomes" id="UP000293342"/>
    </source>
</evidence>
<proteinExistence type="predicted"/>
<dbReference type="RefSeq" id="WP_131511836.1">
    <property type="nucleotide sequence ID" value="NZ_SJKD01000001.1"/>
</dbReference>
<dbReference type="Proteomes" id="UP000293342">
    <property type="component" value="Unassembled WGS sequence"/>
</dbReference>
<keyword evidence="1" id="KW-1133">Transmembrane helix</keyword>
<evidence type="ECO:0000313" key="2">
    <source>
        <dbReference type="EMBL" id="TCC53113.1"/>
    </source>
</evidence>
<feature type="transmembrane region" description="Helical" evidence="1">
    <location>
        <begin position="67"/>
        <end position="92"/>
    </location>
</feature>